<dbReference type="InterPro" id="IPR036005">
    <property type="entry name" value="Creatinase/aminopeptidase-like"/>
</dbReference>
<dbReference type="Proteomes" id="UP000183120">
    <property type="component" value="Unassembled WGS sequence"/>
</dbReference>
<comment type="caution">
    <text evidence="1">The sequence shown here is derived from an EMBL/GenBank/DDBJ whole genome shotgun (WGS) entry which is preliminary data.</text>
</comment>
<protein>
    <recommendedName>
        <fullName evidence="3">Peptidase M24 domain-containing protein</fullName>
    </recommendedName>
</protein>
<evidence type="ECO:0008006" key="3">
    <source>
        <dbReference type="Google" id="ProtNLM"/>
    </source>
</evidence>
<dbReference type="STRING" id="1805209.AUJ73_00645"/>
<dbReference type="AlphaFoldDB" id="A0A1J4TXS7"/>
<dbReference type="SUPFAM" id="SSF55920">
    <property type="entry name" value="Creatinase/aminopeptidase"/>
    <property type="match status" value="1"/>
</dbReference>
<dbReference type="EMBL" id="MNUY01000010">
    <property type="protein sequence ID" value="OIO15405.1"/>
    <property type="molecule type" value="Genomic_DNA"/>
</dbReference>
<reference evidence="1 2" key="1">
    <citation type="journal article" date="2016" name="Environ. Microbiol.">
        <title>Genomic resolution of a cold subsurface aquifer community provides metabolic insights for novel microbes adapted to high CO concentrations.</title>
        <authorList>
            <person name="Probst A.J."/>
            <person name="Castelle C.J."/>
            <person name="Singh A."/>
            <person name="Brown C.T."/>
            <person name="Anantharaman K."/>
            <person name="Sharon I."/>
            <person name="Hug L.A."/>
            <person name="Burstein D."/>
            <person name="Emerson J.B."/>
            <person name="Thomas B.C."/>
            <person name="Banfield J.F."/>
        </authorList>
    </citation>
    <scope>NUCLEOTIDE SEQUENCE [LARGE SCALE GENOMIC DNA]</scope>
    <source>
        <strain evidence="1">CG1_02_37_22</strain>
    </source>
</reference>
<evidence type="ECO:0000313" key="2">
    <source>
        <dbReference type="Proteomes" id="UP000183120"/>
    </source>
</evidence>
<sequence length="296" mass="34607">MKSKNHFKQRLDTCSKAREITSQACFEALKYVYTASEKISELQFKNYWLKEIEVWGEVTKGLGWYDPPPDGIAVLFGSKERPERINYPTLRPRKYWPNPKIYFDSKGLGYVFASLYKFLEGIPIIGDFGFTYYLGRNERIIDHFKKGRELTDRICDLVSIGMTYNKLYTSTIQLLNKYDMENNVYSTTDRNWTNLGHSIPFINRSPTENEHESFLSGNKNLVNKTISLARIFINKSENFTIESNSAFTIEPRLTSNKDKLLPMCSFHTIVQFVQGKKIVLTNFRKIFNLLNMDWLN</sequence>
<accession>A0A1J4TXS7</accession>
<organism evidence="1 2">
    <name type="scientific">Candidatus Gottesmanbacteria bacterium CG1_02_37_22</name>
    <dbReference type="NCBI Taxonomy" id="1805209"/>
    <lineage>
        <taxon>Bacteria</taxon>
        <taxon>Candidatus Gottesmaniibacteriota</taxon>
    </lineage>
</organism>
<gene>
    <name evidence="1" type="ORF">AUJ73_00645</name>
</gene>
<evidence type="ECO:0000313" key="1">
    <source>
        <dbReference type="EMBL" id="OIO15405.1"/>
    </source>
</evidence>
<proteinExistence type="predicted"/>
<name>A0A1J4TXS7_9BACT</name>